<proteinExistence type="predicted"/>
<dbReference type="PROSITE" id="PS50056">
    <property type="entry name" value="TYR_PHOSPHATASE_2"/>
    <property type="match status" value="1"/>
</dbReference>
<dbReference type="InterPro" id="IPR050561">
    <property type="entry name" value="PTP"/>
</dbReference>
<dbReference type="Gene3D" id="3.90.190.10">
    <property type="entry name" value="Protein tyrosine phosphatase superfamily"/>
    <property type="match status" value="1"/>
</dbReference>
<dbReference type="AlphaFoldDB" id="E0XUZ8"/>
<keyword evidence="1" id="KW-0378">Hydrolase</keyword>
<reference evidence="3" key="1">
    <citation type="journal article" date="2011" name="Environ. Microbiol.">
        <title>Time-series analyses of Monterey Bay coastal microbial picoplankton using a 'genome proxy' microarray.</title>
        <authorList>
            <person name="Rich V.I."/>
            <person name="Pham V.D."/>
            <person name="Eppley J."/>
            <person name="Shi Y."/>
            <person name="DeLong E.F."/>
        </authorList>
    </citation>
    <scope>NUCLEOTIDE SEQUENCE</scope>
</reference>
<dbReference type="InterPro" id="IPR016130">
    <property type="entry name" value="Tyr_Pase_AS"/>
</dbReference>
<dbReference type="InterPro" id="IPR057023">
    <property type="entry name" value="PTP-SAK"/>
</dbReference>
<dbReference type="EMBL" id="GU474884">
    <property type="protein sequence ID" value="ADI18239.1"/>
    <property type="molecule type" value="Genomic_DNA"/>
</dbReference>
<dbReference type="InterPro" id="IPR000387">
    <property type="entry name" value="Tyr_Pase_dom"/>
</dbReference>
<dbReference type="Pfam" id="PF22784">
    <property type="entry name" value="PTP-SAK"/>
    <property type="match status" value="1"/>
</dbReference>
<evidence type="ECO:0000256" key="1">
    <source>
        <dbReference type="ARBA" id="ARBA00022801"/>
    </source>
</evidence>
<protein>
    <submittedName>
        <fullName evidence="3">Predicted protein-tyrosine phosphatase</fullName>
    </submittedName>
</protein>
<dbReference type="InterPro" id="IPR029021">
    <property type="entry name" value="Prot-tyrosine_phosphatase-like"/>
</dbReference>
<dbReference type="InterPro" id="IPR003595">
    <property type="entry name" value="Tyr_Pase_cat"/>
</dbReference>
<dbReference type="GO" id="GO:0016791">
    <property type="term" value="F:phosphatase activity"/>
    <property type="evidence" value="ECO:0007669"/>
    <property type="project" value="UniProtKB-ARBA"/>
</dbReference>
<dbReference type="FunFam" id="3.90.190.10:FF:000157">
    <property type="entry name" value="Protein-tyrosine phosphatase"/>
    <property type="match status" value="1"/>
</dbReference>
<dbReference type="PROSITE" id="PS00383">
    <property type="entry name" value="TYR_PHOSPHATASE_1"/>
    <property type="match status" value="1"/>
</dbReference>
<dbReference type="SMART" id="SM00404">
    <property type="entry name" value="PTPc_motif"/>
    <property type="match status" value="1"/>
</dbReference>
<name>E0XUZ8_9GAMM</name>
<sequence length="174" mass="18945">MQSPGAPLEINTVTLGDNGGLIGMCCCPGRVEQHNDGVHRSRDLAEDLAVVSDWQPDLVISLVEQHEFDFLGVAQLPEEFKKRFQWQHHPVRDLAATSEATGENTVLGEWFASVYRGGRVLLHCAAGLGRTGTVAARLLMMAGEDADTAIKRVRAARPGTVESGAQERFLHQSD</sequence>
<accession>E0XUZ8</accession>
<feature type="domain" description="Tyrosine specific protein phosphatases" evidence="2">
    <location>
        <begin position="116"/>
        <end position="168"/>
    </location>
</feature>
<organism evidence="3">
    <name type="scientific">uncultured gamma proteobacterium HF0200_40H22</name>
    <dbReference type="NCBI Taxonomy" id="710985"/>
    <lineage>
        <taxon>Bacteria</taxon>
        <taxon>Pseudomonadati</taxon>
        <taxon>Pseudomonadota</taxon>
        <taxon>Gammaproteobacteria</taxon>
        <taxon>environmental samples</taxon>
    </lineage>
</organism>
<dbReference type="CDD" id="cd14505">
    <property type="entry name" value="CDKN3-like"/>
    <property type="match status" value="1"/>
</dbReference>
<evidence type="ECO:0000259" key="2">
    <source>
        <dbReference type="PROSITE" id="PS50056"/>
    </source>
</evidence>
<evidence type="ECO:0000313" key="3">
    <source>
        <dbReference type="EMBL" id="ADI18239.1"/>
    </source>
</evidence>
<dbReference type="PANTHER" id="PTHR23339">
    <property type="entry name" value="TYROSINE SPECIFIC PROTEIN PHOSPHATASE AND DUAL SPECIFICITY PROTEIN PHOSPHATASE"/>
    <property type="match status" value="1"/>
</dbReference>
<dbReference type="SUPFAM" id="SSF52799">
    <property type="entry name" value="(Phosphotyrosine protein) phosphatases II"/>
    <property type="match status" value="1"/>
</dbReference>